<sequence length="212" mass="23553">MTPTANREEHVAPAVEMGRRVPARVGSDKALVRPFKGAWMRGCTERFIRLTARKVHPSSPRPRIAIRSSRALQGCGGLIKYNESGAYCIGIPSSDSRDFLAIAFHALARLAEFSWSLYVYAPTQGAPIFFAVAFGLPAIFHIYQCYRPLVIFIMSQVFTFASLLSWSLQTTIYWAVFSFYFVPHHAPLKPSHVLATFGALMVVVEASTASYS</sequence>
<feature type="transmembrane region" description="Helical" evidence="1">
    <location>
        <begin position="126"/>
        <end position="146"/>
    </location>
</feature>
<gene>
    <name evidence="2" type="ORF">PoMZ_12669</name>
</gene>
<proteinExistence type="predicted"/>
<evidence type="ECO:0000256" key="1">
    <source>
        <dbReference type="SAM" id="Phobius"/>
    </source>
</evidence>
<accession>A0A4P7NUU9</accession>
<organism evidence="2 3">
    <name type="scientific">Pyricularia oryzae</name>
    <name type="common">Rice blast fungus</name>
    <name type="synonym">Magnaporthe oryzae</name>
    <dbReference type="NCBI Taxonomy" id="318829"/>
    <lineage>
        <taxon>Eukaryota</taxon>
        <taxon>Fungi</taxon>
        <taxon>Dikarya</taxon>
        <taxon>Ascomycota</taxon>
        <taxon>Pezizomycotina</taxon>
        <taxon>Sordariomycetes</taxon>
        <taxon>Sordariomycetidae</taxon>
        <taxon>Magnaporthales</taxon>
        <taxon>Pyriculariaceae</taxon>
        <taxon>Pyricularia</taxon>
    </lineage>
</organism>
<protein>
    <submittedName>
        <fullName evidence="2">Uncharacterized protein</fullName>
    </submittedName>
</protein>
<reference evidence="2 3" key="1">
    <citation type="journal article" date="2019" name="Mol. Biol. Evol.">
        <title>Blast fungal genomes show frequent chromosomal changes, gene gains and losses, and effector gene turnover.</title>
        <authorList>
            <person name="Gomez Luciano L.B."/>
            <person name="Jason Tsai I."/>
            <person name="Chuma I."/>
            <person name="Tosa Y."/>
            <person name="Chen Y.H."/>
            <person name="Li J.Y."/>
            <person name="Li M.Y."/>
            <person name="Jade Lu M.Y."/>
            <person name="Nakayashiki H."/>
            <person name="Li W.H."/>
        </authorList>
    </citation>
    <scope>NUCLEOTIDE SEQUENCE [LARGE SCALE GENOMIC DNA]</scope>
    <source>
        <strain evidence="2">MZ5-1-6</strain>
    </source>
</reference>
<dbReference type="EMBL" id="CP034210">
    <property type="protein sequence ID" value="QBZ65706.1"/>
    <property type="molecule type" value="Genomic_DNA"/>
</dbReference>
<dbReference type="AlphaFoldDB" id="A0A4P7NUU9"/>
<dbReference type="Proteomes" id="UP000294847">
    <property type="component" value="Chromosome 7"/>
</dbReference>
<keyword evidence="1" id="KW-0812">Transmembrane</keyword>
<evidence type="ECO:0000313" key="3">
    <source>
        <dbReference type="Proteomes" id="UP000294847"/>
    </source>
</evidence>
<keyword evidence="1" id="KW-0472">Membrane</keyword>
<keyword evidence="1" id="KW-1133">Transmembrane helix</keyword>
<name>A0A4P7NUU9_PYROR</name>
<evidence type="ECO:0000313" key="2">
    <source>
        <dbReference type="EMBL" id="QBZ65706.1"/>
    </source>
</evidence>